<keyword evidence="3" id="KW-1185">Reference proteome</keyword>
<dbReference type="Proteomes" id="UP000095751">
    <property type="component" value="Unassembled WGS sequence"/>
</dbReference>
<dbReference type="PANTHER" id="PTHR38016">
    <property type="entry name" value="UNNAMED PRODUCT"/>
    <property type="match status" value="1"/>
</dbReference>
<proteinExistence type="predicted"/>
<gene>
    <name evidence="2" type="ORF">FRACYDRAFT_212859</name>
</gene>
<organism evidence="2 3">
    <name type="scientific">Fragilariopsis cylindrus CCMP1102</name>
    <dbReference type="NCBI Taxonomy" id="635003"/>
    <lineage>
        <taxon>Eukaryota</taxon>
        <taxon>Sar</taxon>
        <taxon>Stramenopiles</taxon>
        <taxon>Ochrophyta</taxon>
        <taxon>Bacillariophyta</taxon>
        <taxon>Bacillariophyceae</taxon>
        <taxon>Bacillariophycidae</taxon>
        <taxon>Bacillariales</taxon>
        <taxon>Bacillariaceae</taxon>
        <taxon>Fragilariopsis</taxon>
    </lineage>
</organism>
<reference evidence="2 3" key="1">
    <citation type="submission" date="2016-09" db="EMBL/GenBank/DDBJ databases">
        <title>Extensive genetic diversity and differential bi-allelic expression allows diatom success in the polar Southern Ocean.</title>
        <authorList>
            <consortium name="DOE Joint Genome Institute"/>
            <person name="Mock T."/>
            <person name="Otillar R.P."/>
            <person name="Strauss J."/>
            <person name="Dupont C."/>
            <person name="Frickenhaus S."/>
            <person name="Maumus F."/>
            <person name="Mcmullan M."/>
            <person name="Sanges R."/>
            <person name="Schmutz J."/>
            <person name="Toseland A."/>
            <person name="Valas R."/>
            <person name="Veluchamy A."/>
            <person name="Ward B.J."/>
            <person name="Allen A."/>
            <person name="Barry K."/>
            <person name="Falciatore A."/>
            <person name="Ferrante M."/>
            <person name="Fortunato A.E."/>
            <person name="Gloeckner G."/>
            <person name="Gruber A."/>
            <person name="Hipkin R."/>
            <person name="Janech M."/>
            <person name="Kroth P."/>
            <person name="Leese F."/>
            <person name="Lindquist E."/>
            <person name="Lyon B.R."/>
            <person name="Martin J."/>
            <person name="Mayer C."/>
            <person name="Parker M."/>
            <person name="Quesneville H."/>
            <person name="Raymond J."/>
            <person name="Uhlig C."/>
            <person name="Valentin K.U."/>
            <person name="Worden A.Z."/>
            <person name="Armbrust E.V."/>
            <person name="Bowler C."/>
            <person name="Green B."/>
            <person name="Moulton V."/>
            <person name="Van Oosterhout C."/>
            <person name="Grigoriev I."/>
        </authorList>
    </citation>
    <scope>NUCLEOTIDE SEQUENCE [LARGE SCALE GENOMIC DNA]</scope>
    <source>
        <strain evidence="2 3">CCMP1102</strain>
    </source>
</reference>
<name>A0A1E7EQZ5_9STRA</name>
<dbReference type="PANTHER" id="PTHR38016:SF1">
    <property type="entry name" value="LIMITING CO2-INDUCIBLE PROTEIN B_C BETA CARBONYIC ANHYDRASE DOMAIN-CONTAINING PROTEIN"/>
    <property type="match status" value="1"/>
</dbReference>
<dbReference type="OrthoDB" id="38305at2759"/>
<protein>
    <recommendedName>
        <fullName evidence="1">Limiting CO2-inducible protein B/C beta carbonyic anhydrase domain-containing protein</fullName>
    </recommendedName>
</protein>
<sequence>MVQSHFPGAISNKDLVTKTVNLLSSKGYDGQNTLLATSLCCDELARQLEDDFNGIYGNNFNLGGLAGFPFAGNTGFGAMSAHIPDDGYCLTVYGPHVGVAADGTVGKVERSGIDLIDTCCGSAVAASNYVDSITNGGRSVTMQIQTFTDFQQNAVQELILPHGKRLADADIDGKRMVELPYALYDSQNMLLSEIVKGGSTGIKRGLALLGGVQINTGPDTPDYFVPLRFDYMNYRGDVIDDLLPALTGSDSDDDSDDDEE</sequence>
<evidence type="ECO:0000259" key="1">
    <source>
        <dbReference type="Pfam" id="PF18599"/>
    </source>
</evidence>
<evidence type="ECO:0000313" key="3">
    <source>
        <dbReference type="Proteomes" id="UP000095751"/>
    </source>
</evidence>
<evidence type="ECO:0000313" key="2">
    <source>
        <dbReference type="EMBL" id="OEU08249.1"/>
    </source>
</evidence>
<dbReference type="AlphaFoldDB" id="A0A1E7EQZ5"/>
<feature type="domain" description="Limiting CO2-inducible protein B/C beta carbonyic anhydrase" evidence="1">
    <location>
        <begin position="9"/>
        <end position="232"/>
    </location>
</feature>
<dbReference type="InParanoid" id="A0A1E7EQZ5"/>
<dbReference type="Pfam" id="PF18599">
    <property type="entry name" value="LCIB_C_CA"/>
    <property type="match status" value="1"/>
</dbReference>
<dbReference type="InterPro" id="IPR040703">
    <property type="entry name" value="LCIB/C_CA"/>
</dbReference>
<accession>A0A1E7EQZ5</accession>
<dbReference type="KEGG" id="fcy:FRACYDRAFT_212859"/>
<dbReference type="EMBL" id="KV784381">
    <property type="protein sequence ID" value="OEU08249.1"/>
    <property type="molecule type" value="Genomic_DNA"/>
</dbReference>